<feature type="signal peptide" evidence="7">
    <location>
        <begin position="1"/>
        <end position="25"/>
    </location>
</feature>
<evidence type="ECO:0000313" key="10">
    <source>
        <dbReference type="Proteomes" id="UP000294599"/>
    </source>
</evidence>
<dbReference type="Gene3D" id="2.40.170.20">
    <property type="entry name" value="TonB-dependent receptor, beta-barrel domain"/>
    <property type="match status" value="1"/>
</dbReference>
<dbReference type="InterPro" id="IPR039426">
    <property type="entry name" value="TonB-dep_rcpt-like"/>
</dbReference>
<evidence type="ECO:0000313" key="9">
    <source>
        <dbReference type="EMBL" id="TCS99730.1"/>
    </source>
</evidence>
<dbReference type="SUPFAM" id="SSF56935">
    <property type="entry name" value="Porins"/>
    <property type="match status" value="1"/>
</dbReference>
<dbReference type="InterPro" id="IPR057601">
    <property type="entry name" value="Oar-like_b-barrel"/>
</dbReference>
<accession>A0A4R3LIY4</accession>
<dbReference type="GO" id="GO:0004180">
    <property type="term" value="F:carboxypeptidase activity"/>
    <property type="evidence" value="ECO:0007669"/>
    <property type="project" value="UniProtKB-KW"/>
</dbReference>
<evidence type="ECO:0000259" key="8">
    <source>
        <dbReference type="Pfam" id="PF25183"/>
    </source>
</evidence>
<protein>
    <submittedName>
        <fullName evidence="9">Carboxypeptidase family protein</fullName>
    </submittedName>
</protein>
<dbReference type="GO" id="GO:0044718">
    <property type="term" value="P:siderophore transmembrane transport"/>
    <property type="evidence" value="ECO:0007669"/>
    <property type="project" value="TreeGrafter"/>
</dbReference>
<keyword evidence="9" id="KW-0378">Hydrolase</keyword>
<keyword evidence="6" id="KW-0998">Cell outer membrane</keyword>
<evidence type="ECO:0000256" key="2">
    <source>
        <dbReference type="ARBA" id="ARBA00022448"/>
    </source>
</evidence>
<dbReference type="InterPro" id="IPR008969">
    <property type="entry name" value="CarboxyPept-like_regulatory"/>
</dbReference>
<evidence type="ECO:0000256" key="7">
    <source>
        <dbReference type="SAM" id="SignalP"/>
    </source>
</evidence>
<sequence>MFKPKKAKLALALSLVLASAAPAFAQQTSASVAGRVQSAGEPVSGAEVTIMHTESGTVSRATTDANGRYAARGLRVGGPYTITVEKDGKVDIRENVYLLLGETVSVNAELEDAQRLETVQVVGTGYDVFGSDKVGAGTHISNEQIQSFPSVNRNIQDYVRLDPRIAQTDKARNEISVGGQNSRFNAIRVDGISTSDAFGLESNSMPTPRQPISMDAIEAINVNISNYDVTIAGATGAVIDAVTKSGTNEFSGSVYGLYRENDWSGKNANDLRPTLFDYEATYGGTFGGPIIKDTLFFFLNYEKYKGKDLYIGNAGYGPIGSGASNIVQISQAEIDEIIAISRNVYGFDPGTLALPALNTETEEYAAKIDWNINESHRASFRYAKAEQSQANLQGFGNNSLALNTYHYIRDFNFETYTAQLFSDWTSNFSTEAKISYRDYSAVRNPLANLPAIGINLNGRFLNFGTEANTHYNVLETETLNASFIGNLYLGDHQLKFGFDHEDNDIYNLYGPRTFGTYTFQGIENYRNGISSAYRMSYPRDGNIDNMAAVWNLKTTGLFLQDTFYITPNLTATYGVRVDRLSADTPLYNEAASEAFGYRNDASMDGKSLVQPRFGLNYTFDTERQTQLRGGFGLFQGAAASVWLSNPFSNNGLGYTDYNFSQGITSFTPDPYNQPRGTSGATQSVDFLDPELQQPSAWKVNLALDHELPWWGMVASAEAVWTQVRNGIYYQQLNLGAPTATGQDGRLIYWNARGLDPANWNQAGTGSSVGARANRLTSYNDAIIARRTTQGDGEQFTLSLTKPYQNNWFWQVAYTYTDANEVSPLTSSTSSSQLGNAPIFQANEEVSARSSYVIRDRFTGALSYSRNFFGDNKTEFSVFYEGRKGKPYSYTFDNDANGDGRLNDLLYIPAGRGDVMFGSAAEEDAFWAFVNEDAYLSANLGRVAERNAAFAPWVHQFDVRVSQEIPMFFGHKAEIWLDILNVGNLIDKDYGRIEEYSFPLMRGVVEYGGIDPASGRYVYRFNTPDSTSIYDDRGVSRWALQVGFRYKF</sequence>
<dbReference type="Gene3D" id="2.60.40.1120">
    <property type="entry name" value="Carboxypeptidase-like, regulatory domain"/>
    <property type="match status" value="1"/>
</dbReference>
<feature type="chain" id="PRO_5030099315" evidence="7">
    <location>
        <begin position="26"/>
        <end position="1047"/>
    </location>
</feature>
<evidence type="ECO:0000256" key="6">
    <source>
        <dbReference type="ARBA" id="ARBA00023237"/>
    </source>
</evidence>
<dbReference type="AlphaFoldDB" id="A0A4R3LIY4"/>
<reference evidence="9 10" key="1">
    <citation type="submission" date="2019-03" db="EMBL/GenBank/DDBJ databases">
        <title>Genomic Encyclopedia of Type Strains, Phase IV (KMG-IV): sequencing the most valuable type-strain genomes for metagenomic binning, comparative biology and taxonomic classification.</title>
        <authorList>
            <person name="Goeker M."/>
        </authorList>
    </citation>
    <scope>NUCLEOTIDE SEQUENCE [LARGE SCALE GENOMIC DNA]</scope>
    <source>
        <strain evidence="9 10">DSM 21944</strain>
    </source>
</reference>
<keyword evidence="3" id="KW-1134">Transmembrane beta strand</keyword>
<keyword evidence="10" id="KW-1185">Reference proteome</keyword>
<comment type="caution">
    <text evidence="9">The sequence shown here is derived from an EMBL/GenBank/DDBJ whole genome shotgun (WGS) entry which is preliminary data.</text>
</comment>
<dbReference type="InterPro" id="IPR036942">
    <property type="entry name" value="Beta-barrel_TonB_sf"/>
</dbReference>
<gene>
    <name evidence="9" type="ORF">EDC25_105166</name>
</gene>
<keyword evidence="5" id="KW-0472">Membrane</keyword>
<dbReference type="RefSeq" id="WP_123522324.1">
    <property type="nucleotide sequence ID" value="NZ_JBHLWF010000028.1"/>
</dbReference>
<keyword evidence="9" id="KW-0645">Protease</keyword>
<keyword evidence="4" id="KW-0812">Transmembrane</keyword>
<proteinExistence type="predicted"/>
<dbReference type="PANTHER" id="PTHR30069:SF46">
    <property type="entry name" value="OAR PROTEIN"/>
    <property type="match status" value="1"/>
</dbReference>
<dbReference type="OrthoDB" id="9768147at2"/>
<evidence type="ECO:0000256" key="4">
    <source>
        <dbReference type="ARBA" id="ARBA00022692"/>
    </source>
</evidence>
<comment type="subcellular location">
    <subcellularLocation>
        <location evidence="1">Cell outer membrane</location>
        <topology evidence="1">Multi-pass membrane protein</topology>
    </subcellularLocation>
</comment>
<dbReference type="Pfam" id="PF13620">
    <property type="entry name" value="CarboxypepD_reg"/>
    <property type="match status" value="1"/>
</dbReference>
<dbReference type="PANTHER" id="PTHR30069">
    <property type="entry name" value="TONB-DEPENDENT OUTER MEMBRANE RECEPTOR"/>
    <property type="match status" value="1"/>
</dbReference>
<dbReference type="Pfam" id="PF25183">
    <property type="entry name" value="OMP_b-brl_4"/>
    <property type="match status" value="2"/>
</dbReference>
<organism evidence="9 10">
    <name type="scientific">Pseudofulvimonas gallinarii</name>
    <dbReference type="NCBI Taxonomy" id="634155"/>
    <lineage>
        <taxon>Bacteria</taxon>
        <taxon>Pseudomonadati</taxon>
        <taxon>Pseudomonadota</taxon>
        <taxon>Gammaproteobacteria</taxon>
        <taxon>Lysobacterales</taxon>
        <taxon>Rhodanobacteraceae</taxon>
        <taxon>Pseudofulvimonas</taxon>
    </lineage>
</organism>
<dbReference type="Proteomes" id="UP000294599">
    <property type="component" value="Unassembled WGS sequence"/>
</dbReference>
<dbReference type="EMBL" id="SMAF01000005">
    <property type="protein sequence ID" value="TCS99730.1"/>
    <property type="molecule type" value="Genomic_DNA"/>
</dbReference>
<feature type="domain" description="TonB-dependent transporter Oar-like beta-barrel" evidence="8">
    <location>
        <begin position="242"/>
        <end position="305"/>
    </location>
</feature>
<dbReference type="GO" id="GO:0015344">
    <property type="term" value="F:siderophore uptake transmembrane transporter activity"/>
    <property type="evidence" value="ECO:0007669"/>
    <property type="project" value="TreeGrafter"/>
</dbReference>
<evidence type="ECO:0000256" key="3">
    <source>
        <dbReference type="ARBA" id="ARBA00022452"/>
    </source>
</evidence>
<keyword evidence="9" id="KW-0121">Carboxypeptidase</keyword>
<keyword evidence="7" id="KW-0732">Signal</keyword>
<keyword evidence="2" id="KW-0813">Transport</keyword>
<name>A0A4R3LIY4_9GAMM</name>
<dbReference type="SUPFAM" id="SSF49464">
    <property type="entry name" value="Carboxypeptidase regulatory domain-like"/>
    <property type="match status" value="1"/>
</dbReference>
<evidence type="ECO:0000256" key="5">
    <source>
        <dbReference type="ARBA" id="ARBA00023136"/>
    </source>
</evidence>
<evidence type="ECO:0000256" key="1">
    <source>
        <dbReference type="ARBA" id="ARBA00004571"/>
    </source>
</evidence>
<feature type="domain" description="TonB-dependent transporter Oar-like beta-barrel" evidence="8">
    <location>
        <begin position="356"/>
        <end position="983"/>
    </location>
</feature>
<dbReference type="GO" id="GO:0009279">
    <property type="term" value="C:cell outer membrane"/>
    <property type="evidence" value="ECO:0007669"/>
    <property type="project" value="UniProtKB-SubCell"/>
</dbReference>